<reference evidence="1" key="1">
    <citation type="submission" date="2024-07" db="EMBL/GenBank/DDBJ databases">
        <title>A survey of Mimosa microsymbionts across Brazilian biomes reveals a high diversity of Paraburkholderia nodulating endemic species, but also that Cupriavidus is common as a symbiont of widespread species.</title>
        <authorList>
            <person name="Rouws L."/>
            <person name="Barauna A."/>
            <person name="Beukes C."/>
            <person name="Rouws J.R.C."/>
            <person name="De Faria S.M."/>
            <person name="Gross E."/>
            <person name="Bueno Dos Reis Junior F."/>
            <person name="Simon M.F."/>
            <person name="Maluk M."/>
            <person name="Odee D.W."/>
            <person name="Kenicer G."/>
            <person name="Young J.P.W."/>
            <person name="Reis V.M."/>
            <person name="Zilli J."/>
            <person name="James E.K."/>
        </authorList>
    </citation>
    <scope>NUCLEOTIDE SEQUENCE</scope>
    <source>
        <strain evidence="1">EG181B</strain>
    </source>
</reference>
<sequence length="256" mass="28296">MDPIGCAIVFVHGFAGAAIETWSAFPSELKATPELAGWDFFFFSYDGKHTQALSSANQLRCFLGELCKDPAAVFNDSDSSLTMTRRHPKEYHRIILVAHSLGAIIARRAMLDALNRAVPASWPKHTELVLFAPAHNGARILALAIDTFGPIRGVLSSANLSNVFTVLEDLREGSRTLTDLRDELKTRFDAGAQELRARLVITAKNDKIVRNARLYPDFAPDELDASHQSICKPCDGFRDPFTHLLPLLTAPERNVL</sequence>
<keyword evidence="2" id="KW-1185">Reference proteome</keyword>
<gene>
    <name evidence="1" type="ORF">AB4Y32_39190</name>
</gene>
<dbReference type="Proteomes" id="UP001558850">
    <property type="component" value="Unassembled WGS sequence"/>
</dbReference>
<dbReference type="EMBL" id="JBFRCH010000061">
    <property type="protein sequence ID" value="MEX3937678.1"/>
    <property type="molecule type" value="Genomic_DNA"/>
</dbReference>
<organism evidence="1 2">
    <name type="scientific">Paraburkholderia phymatum</name>
    <dbReference type="NCBI Taxonomy" id="148447"/>
    <lineage>
        <taxon>Bacteria</taxon>
        <taxon>Pseudomonadati</taxon>
        <taxon>Pseudomonadota</taxon>
        <taxon>Betaproteobacteria</taxon>
        <taxon>Burkholderiales</taxon>
        <taxon>Burkholderiaceae</taxon>
        <taxon>Paraburkholderia</taxon>
    </lineage>
</organism>
<evidence type="ECO:0000313" key="1">
    <source>
        <dbReference type="EMBL" id="MEX3937678.1"/>
    </source>
</evidence>
<accession>A0ACC6UDA2</accession>
<keyword evidence="1" id="KW-0378">Hydrolase</keyword>
<proteinExistence type="predicted"/>
<protein>
    <submittedName>
        <fullName evidence="1">Alpha/beta fold hydrolase</fullName>
    </submittedName>
</protein>
<name>A0ACC6UDA2_9BURK</name>
<evidence type="ECO:0000313" key="2">
    <source>
        <dbReference type="Proteomes" id="UP001558850"/>
    </source>
</evidence>
<comment type="caution">
    <text evidence="1">The sequence shown here is derived from an EMBL/GenBank/DDBJ whole genome shotgun (WGS) entry which is preliminary data.</text>
</comment>